<dbReference type="PANTHER" id="PTHR24320:SF272">
    <property type="entry name" value="NAD(P)-BINDING ROSSMANN-FOLD SUPERFAMILY PROTEIN"/>
    <property type="match status" value="1"/>
</dbReference>
<dbReference type="PANTHER" id="PTHR24320">
    <property type="entry name" value="RETINOL DEHYDROGENASE"/>
    <property type="match status" value="1"/>
</dbReference>
<feature type="compositionally biased region" description="Basic and acidic residues" evidence="4">
    <location>
        <begin position="1"/>
        <end position="12"/>
    </location>
</feature>
<dbReference type="Gene3D" id="3.40.50.720">
    <property type="entry name" value="NAD(P)-binding Rossmann-like Domain"/>
    <property type="match status" value="1"/>
</dbReference>
<evidence type="ECO:0000313" key="6">
    <source>
        <dbReference type="Proteomes" id="UP000054266"/>
    </source>
</evidence>
<dbReference type="SUPFAM" id="SSF51735">
    <property type="entry name" value="NAD(P)-binding Rossmann-fold domains"/>
    <property type="match status" value="1"/>
</dbReference>
<comment type="similarity">
    <text evidence="1">Belongs to the short-chain dehydrogenases/reductases (SDR) family.</text>
</comment>
<dbReference type="AlphaFoldDB" id="A0A0D2FGZ6"/>
<dbReference type="GO" id="GO:0016491">
    <property type="term" value="F:oxidoreductase activity"/>
    <property type="evidence" value="ECO:0007669"/>
    <property type="project" value="UniProtKB-KW"/>
</dbReference>
<dbReference type="InterPro" id="IPR002347">
    <property type="entry name" value="SDR_fam"/>
</dbReference>
<dbReference type="CDD" id="cd05327">
    <property type="entry name" value="retinol-DH_like_SDR_c_like"/>
    <property type="match status" value="1"/>
</dbReference>
<keyword evidence="6" id="KW-1185">Reference proteome</keyword>
<keyword evidence="3" id="KW-0560">Oxidoreductase</keyword>
<dbReference type="HOGENOM" id="CLU_010194_44_0_1"/>
<reference evidence="5 6" key="1">
    <citation type="submission" date="2015-01" db="EMBL/GenBank/DDBJ databases">
        <title>The Genome Sequence of Capronia semiimmersa CBS27337.</title>
        <authorList>
            <consortium name="The Broad Institute Genomics Platform"/>
            <person name="Cuomo C."/>
            <person name="de Hoog S."/>
            <person name="Gorbushina A."/>
            <person name="Stielow B."/>
            <person name="Teixiera M."/>
            <person name="Abouelleil A."/>
            <person name="Chapman S.B."/>
            <person name="Priest M."/>
            <person name="Young S.K."/>
            <person name="Wortman J."/>
            <person name="Nusbaum C."/>
            <person name="Birren B."/>
        </authorList>
    </citation>
    <scope>NUCLEOTIDE SEQUENCE [LARGE SCALE GENOMIC DNA]</scope>
    <source>
        <strain evidence="5 6">CBS 27337</strain>
    </source>
</reference>
<dbReference type="STRING" id="5601.A0A0D2FGZ6"/>
<evidence type="ECO:0000256" key="1">
    <source>
        <dbReference type="ARBA" id="ARBA00006484"/>
    </source>
</evidence>
<organism evidence="5 6">
    <name type="scientific">Phialophora macrospora</name>
    <dbReference type="NCBI Taxonomy" id="1851006"/>
    <lineage>
        <taxon>Eukaryota</taxon>
        <taxon>Fungi</taxon>
        <taxon>Dikarya</taxon>
        <taxon>Ascomycota</taxon>
        <taxon>Pezizomycotina</taxon>
        <taxon>Eurotiomycetes</taxon>
        <taxon>Chaetothyriomycetidae</taxon>
        <taxon>Chaetothyriales</taxon>
        <taxon>Herpotrichiellaceae</taxon>
        <taxon>Phialophora</taxon>
    </lineage>
</organism>
<dbReference type="Pfam" id="PF00106">
    <property type="entry name" value="adh_short"/>
    <property type="match status" value="1"/>
</dbReference>
<evidence type="ECO:0000256" key="3">
    <source>
        <dbReference type="ARBA" id="ARBA00023002"/>
    </source>
</evidence>
<keyword evidence="2" id="KW-0521">NADP</keyword>
<dbReference type="Proteomes" id="UP000054266">
    <property type="component" value="Unassembled WGS sequence"/>
</dbReference>
<name>A0A0D2FGZ6_9EURO</name>
<evidence type="ECO:0000313" key="5">
    <source>
        <dbReference type="EMBL" id="KIW65990.1"/>
    </source>
</evidence>
<evidence type="ECO:0000256" key="4">
    <source>
        <dbReference type="SAM" id="MobiDB-lite"/>
    </source>
</evidence>
<gene>
    <name evidence="5" type="ORF">PV04_08202</name>
</gene>
<proteinExistence type="inferred from homology"/>
<dbReference type="InterPro" id="IPR036291">
    <property type="entry name" value="NAD(P)-bd_dom_sf"/>
</dbReference>
<feature type="region of interest" description="Disordered" evidence="4">
    <location>
        <begin position="1"/>
        <end position="22"/>
    </location>
</feature>
<dbReference type="PRINTS" id="PR00081">
    <property type="entry name" value="GDHRDH"/>
</dbReference>
<sequence length="337" mass="36292">MTTRYAEVHDPANRAGPGDARPTAQQIIKDNDLEGALGGKVILITGTSSGIGIETVRALKTTGAKIYAAARNLEKARTALADVIEPGQVELLQIDTADFASVRRGAETFLAQEKQLNILINNAGIMALPDRQLTKDGHEAQFQTNHLGHFLLFQLLKPTLLASSTPSFNSRVVNVSSLGHRQSRIVFDDLTLGKEGAYTPFGAYGQSKTANIYMANEIERRYGAEGLHAWSLHPGGIDTGLQVHVDFSALTELPAIQRLMKSPAQGAATTVLAAVDKELEGKGGKYLDDCAVNPVLKEGEEIPFEASGAAPWVYDVEDATKLWEVSCQIVGVKDDEK</sequence>
<evidence type="ECO:0000256" key="2">
    <source>
        <dbReference type="ARBA" id="ARBA00022857"/>
    </source>
</evidence>
<protein>
    <submittedName>
        <fullName evidence="5">Uncharacterized protein</fullName>
    </submittedName>
</protein>
<accession>A0A0D2FGZ6</accession>
<dbReference type="EMBL" id="KN846960">
    <property type="protein sequence ID" value="KIW65990.1"/>
    <property type="molecule type" value="Genomic_DNA"/>
</dbReference>